<keyword evidence="6 11" id="KW-1133">Transmembrane helix</keyword>
<evidence type="ECO:0000256" key="2">
    <source>
        <dbReference type="ARBA" id="ARBA00004651"/>
    </source>
</evidence>
<evidence type="ECO:0000256" key="9">
    <source>
        <dbReference type="PIRNR" id="PIRNR004862"/>
    </source>
</evidence>
<dbReference type="PRINTS" id="PR01009">
    <property type="entry name" value="FLGMRINGFLIF"/>
</dbReference>
<evidence type="ECO:0000256" key="1">
    <source>
        <dbReference type="ARBA" id="ARBA00004117"/>
    </source>
</evidence>
<dbReference type="EMBL" id="FOUU01000001">
    <property type="protein sequence ID" value="SFM47790.1"/>
    <property type="molecule type" value="Genomic_DNA"/>
</dbReference>
<evidence type="ECO:0000256" key="10">
    <source>
        <dbReference type="SAM" id="MobiDB-lite"/>
    </source>
</evidence>
<evidence type="ECO:0000259" key="13">
    <source>
        <dbReference type="Pfam" id="PF08345"/>
    </source>
</evidence>
<accession>A0A1I4R767</accession>
<keyword evidence="5 11" id="KW-0812">Transmembrane</keyword>
<dbReference type="PIRSF" id="PIRSF004862">
    <property type="entry name" value="FliF"/>
    <property type="match status" value="1"/>
</dbReference>
<keyword evidence="8 9" id="KW-0975">Bacterial flagellum</keyword>
<gene>
    <name evidence="14" type="ORF">SAMN05660836_00424</name>
</gene>
<dbReference type="InterPro" id="IPR043427">
    <property type="entry name" value="YscJ/FliF"/>
</dbReference>
<evidence type="ECO:0000256" key="11">
    <source>
        <dbReference type="SAM" id="Phobius"/>
    </source>
</evidence>
<dbReference type="OrthoDB" id="9807026at2"/>
<dbReference type="RefSeq" id="WP_093393122.1">
    <property type="nucleotide sequence ID" value="NZ_FOUU01000001.1"/>
</dbReference>
<dbReference type="InterPro" id="IPR045851">
    <property type="entry name" value="AMP-bd_C_sf"/>
</dbReference>
<feature type="transmembrane region" description="Helical" evidence="11">
    <location>
        <begin position="449"/>
        <end position="468"/>
    </location>
</feature>
<dbReference type="Gene3D" id="3.30.300.30">
    <property type="match status" value="1"/>
</dbReference>
<dbReference type="NCBIfam" id="TIGR00206">
    <property type="entry name" value="fliF"/>
    <property type="match status" value="1"/>
</dbReference>
<dbReference type="Proteomes" id="UP000199611">
    <property type="component" value="Unassembled WGS sequence"/>
</dbReference>
<feature type="transmembrane region" description="Helical" evidence="11">
    <location>
        <begin position="26"/>
        <end position="44"/>
    </location>
</feature>
<comment type="similarity">
    <text evidence="3 9">Belongs to the FliF family.</text>
</comment>
<organism evidence="14 15">
    <name type="scientific">Thermodesulforhabdus norvegica</name>
    <dbReference type="NCBI Taxonomy" id="39841"/>
    <lineage>
        <taxon>Bacteria</taxon>
        <taxon>Pseudomonadati</taxon>
        <taxon>Thermodesulfobacteriota</taxon>
        <taxon>Syntrophobacteria</taxon>
        <taxon>Syntrophobacterales</taxon>
        <taxon>Thermodesulforhabdaceae</taxon>
        <taxon>Thermodesulforhabdus</taxon>
    </lineage>
</organism>
<evidence type="ECO:0000256" key="6">
    <source>
        <dbReference type="ARBA" id="ARBA00022989"/>
    </source>
</evidence>
<keyword evidence="14" id="KW-0969">Cilium</keyword>
<dbReference type="InterPro" id="IPR006182">
    <property type="entry name" value="FliF_N_dom"/>
</dbReference>
<reference evidence="14 15" key="1">
    <citation type="submission" date="2016-10" db="EMBL/GenBank/DDBJ databases">
        <authorList>
            <person name="de Groot N.N."/>
        </authorList>
    </citation>
    <scope>NUCLEOTIDE SEQUENCE [LARGE SCALE GENOMIC DNA]</scope>
    <source>
        <strain evidence="14 15">DSM 9990</strain>
    </source>
</reference>
<dbReference type="GO" id="GO:0009431">
    <property type="term" value="C:bacterial-type flagellum basal body, MS ring"/>
    <property type="evidence" value="ECO:0007669"/>
    <property type="project" value="InterPro"/>
</dbReference>
<protein>
    <recommendedName>
        <fullName evidence="9">Flagellar M-ring protein</fullName>
    </recommendedName>
</protein>
<feature type="domain" description="Flagellar M-ring N-terminal" evidence="12">
    <location>
        <begin position="47"/>
        <end position="219"/>
    </location>
</feature>
<evidence type="ECO:0000256" key="7">
    <source>
        <dbReference type="ARBA" id="ARBA00023136"/>
    </source>
</evidence>
<evidence type="ECO:0000313" key="15">
    <source>
        <dbReference type="Proteomes" id="UP000199611"/>
    </source>
</evidence>
<dbReference type="Pfam" id="PF08345">
    <property type="entry name" value="YscJ_FliF_C"/>
    <property type="match status" value="1"/>
</dbReference>
<evidence type="ECO:0000256" key="5">
    <source>
        <dbReference type="ARBA" id="ARBA00022692"/>
    </source>
</evidence>
<dbReference type="PANTHER" id="PTHR30046">
    <property type="entry name" value="FLAGELLAR M-RING PROTEIN"/>
    <property type="match status" value="1"/>
</dbReference>
<keyword evidence="7 11" id="KW-0472">Membrane</keyword>
<keyword evidence="4" id="KW-1003">Cell membrane</keyword>
<evidence type="ECO:0000259" key="12">
    <source>
        <dbReference type="Pfam" id="PF01514"/>
    </source>
</evidence>
<evidence type="ECO:0000256" key="3">
    <source>
        <dbReference type="ARBA" id="ARBA00007971"/>
    </source>
</evidence>
<dbReference type="GO" id="GO:0071973">
    <property type="term" value="P:bacterial-type flagellum-dependent cell motility"/>
    <property type="evidence" value="ECO:0007669"/>
    <property type="project" value="InterPro"/>
</dbReference>
<evidence type="ECO:0000313" key="14">
    <source>
        <dbReference type="EMBL" id="SFM47790.1"/>
    </source>
</evidence>
<dbReference type="GO" id="GO:0003774">
    <property type="term" value="F:cytoskeletal motor activity"/>
    <property type="evidence" value="ECO:0007669"/>
    <property type="project" value="InterPro"/>
</dbReference>
<dbReference type="InterPro" id="IPR000067">
    <property type="entry name" value="FlgMring_FliF"/>
</dbReference>
<dbReference type="GO" id="GO:0005886">
    <property type="term" value="C:plasma membrane"/>
    <property type="evidence" value="ECO:0007669"/>
    <property type="project" value="UniProtKB-SubCell"/>
</dbReference>
<keyword evidence="14" id="KW-0282">Flagellum</keyword>
<dbReference type="AlphaFoldDB" id="A0A1I4R767"/>
<feature type="domain" description="Flagellar M-ring C-terminal" evidence="13">
    <location>
        <begin position="253"/>
        <end position="425"/>
    </location>
</feature>
<dbReference type="Pfam" id="PF01514">
    <property type="entry name" value="YscJ_FliF"/>
    <property type="match status" value="1"/>
</dbReference>
<feature type="region of interest" description="Disordered" evidence="10">
    <location>
        <begin position="286"/>
        <end position="314"/>
    </location>
</feature>
<dbReference type="PANTHER" id="PTHR30046:SF0">
    <property type="entry name" value="FLAGELLAR M-RING PROTEIN"/>
    <property type="match status" value="1"/>
</dbReference>
<comment type="function">
    <text evidence="9">The M ring may be actively involved in energy transduction.</text>
</comment>
<evidence type="ECO:0000256" key="4">
    <source>
        <dbReference type="ARBA" id="ARBA00022475"/>
    </source>
</evidence>
<sequence>MALDRIMLRLKGLAQAFRNLTTPVKILVVGTFLAVTFSTAFVFYQINRPELALLYGRMNERDMALVVEQLKQQKVPYRIEGDRIFVPKDRLYEVRLALAREGIPRGTGVGFEIFDEQRLGATEFVQRVNYQRALQGELARTIAAMDKIEEARVHLVIPEETLFVEDQKPPSAAIVIRVKEGQQLTSRDLQGMVHLVSSSVKGLTEDHVTIVSTDGRVLYKKDSIDRSFELSELQLSYKEKIEEALERKAQSMLASVLGANDVIVRVSADVDFSEVHVTEELFDPDTTAVRSQQRMIERSNQEPGGPKGNPDVPINVESKLLVSKPPQGGEGESTQIFERQQDITNYEINKTLRRVVYAPGAIKRLTVAVVVDGPYKEEKTADNVIKKVFVGRSEDELKAIESIVKNAVGYNPDRGDEITVSNIPFAEEIAPKPAPTRWWLAMLKEHRRLIVNVLLALLVLLFVVRPLIKKLEKIPVEVQPKALPPTEEEMAELEAMKKALTPRQQAALFVQERPEKAAEIIRAWLHEEEA</sequence>
<keyword evidence="14" id="KW-0966">Cell projection</keyword>
<keyword evidence="15" id="KW-1185">Reference proteome</keyword>
<proteinExistence type="inferred from homology"/>
<dbReference type="InterPro" id="IPR013556">
    <property type="entry name" value="Flag_M-ring_C"/>
</dbReference>
<comment type="subcellular location">
    <subcellularLocation>
        <location evidence="1 9">Bacterial flagellum basal body</location>
    </subcellularLocation>
    <subcellularLocation>
        <location evidence="2">Cell membrane</location>
        <topology evidence="2">Multi-pass membrane protein</topology>
    </subcellularLocation>
</comment>
<evidence type="ECO:0000256" key="8">
    <source>
        <dbReference type="ARBA" id="ARBA00023143"/>
    </source>
</evidence>
<dbReference type="STRING" id="39841.SAMN05660836_00424"/>
<name>A0A1I4R767_9BACT</name>